<dbReference type="InterPro" id="IPR051324">
    <property type="entry name" value="Stress/Tellurium_Resist"/>
</dbReference>
<dbReference type="Pfam" id="PF02342">
    <property type="entry name" value="TerD"/>
    <property type="match status" value="1"/>
</dbReference>
<reference evidence="4" key="1">
    <citation type="submission" date="2016-01" db="EMBL/GenBank/DDBJ databases">
        <authorList>
            <person name="Mitreva M."/>
            <person name="Pepin K.H."/>
            <person name="Mihindukulasuriya K.A."/>
            <person name="Fulton R."/>
            <person name="Fronick C."/>
            <person name="O'Laughlin M."/>
            <person name="Miner T."/>
            <person name="Herter B."/>
            <person name="Rosa B.A."/>
            <person name="Cordes M."/>
            <person name="Tomlinson C."/>
            <person name="Wollam A."/>
            <person name="Palsikar V.B."/>
            <person name="Mardis E.R."/>
            <person name="Wilson R.K."/>
        </authorList>
    </citation>
    <scope>NUCLEOTIDE SEQUENCE [LARGE SCALE GENOMIC DNA]</scope>
    <source>
        <strain evidence="4">DNF00896</strain>
    </source>
</reference>
<dbReference type="CDD" id="cd06974">
    <property type="entry name" value="TerD_like"/>
    <property type="match status" value="1"/>
</dbReference>
<evidence type="ECO:0000259" key="2">
    <source>
        <dbReference type="PROSITE" id="PS50234"/>
    </source>
</evidence>
<dbReference type="SMART" id="SM00327">
    <property type="entry name" value="VWA"/>
    <property type="match status" value="1"/>
</dbReference>
<keyword evidence="4" id="KW-1185">Reference proteome</keyword>
<dbReference type="Gene3D" id="3.40.50.410">
    <property type="entry name" value="von Willebrand factor, type A domain"/>
    <property type="match status" value="1"/>
</dbReference>
<dbReference type="Pfam" id="PF10138">
    <property type="entry name" value="vWA-TerF-like"/>
    <property type="match status" value="1"/>
</dbReference>
<dbReference type="InterPro" id="IPR019303">
    <property type="entry name" value="vWA_TerF_C"/>
</dbReference>
<protein>
    <submittedName>
        <fullName evidence="3">Bacterial stress protein</fullName>
    </submittedName>
</protein>
<dbReference type="InterPro" id="IPR002035">
    <property type="entry name" value="VWF_A"/>
</dbReference>
<dbReference type="InterPro" id="IPR036465">
    <property type="entry name" value="vWFA_dom_sf"/>
</dbReference>
<dbReference type="EMBL" id="LSDA01000011">
    <property type="protein sequence ID" value="KXB60664.1"/>
    <property type="molecule type" value="Genomic_DNA"/>
</dbReference>
<dbReference type="PROSITE" id="PS50234">
    <property type="entry name" value="VWFA"/>
    <property type="match status" value="1"/>
</dbReference>
<dbReference type="STRING" id="467210.HMPREF1866_00445"/>
<comment type="caution">
    <text evidence="3">The sequence shown here is derived from an EMBL/GenBank/DDBJ whole genome shotgun (WGS) entry which is preliminary data.</text>
</comment>
<feature type="domain" description="VWFA" evidence="2">
    <location>
        <begin position="233"/>
        <end position="409"/>
    </location>
</feature>
<dbReference type="PATRIC" id="fig|467210.3.peg.440"/>
<dbReference type="OrthoDB" id="5756874at2"/>
<feature type="compositionally biased region" description="Basic and acidic residues" evidence="1">
    <location>
        <begin position="169"/>
        <end position="185"/>
    </location>
</feature>
<feature type="region of interest" description="Disordered" evidence="1">
    <location>
        <begin position="169"/>
        <end position="193"/>
    </location>
</feature>
<gene>
    <name evidence="3" type="ORF">HMPREF1866_00445</name>
</gene>
<dbReference type="PANTHER" id="PTHR32097">
    <property type="entry name" value="CAMP-BINDING PROTEIN 1-RELATED"/>
    <property type="match status" value="1"/>
</dbReference>
<dbReference type="PANTHER" id="PTHR32097:SF3">
    <property type="entry name" value="TELLURITE RESISTANCE PROTEIN"/>
    <property type="match status" value="1"/>
</dbReference>
<accession>A0A133ZYZ0</accession>
<organism evidence="3 4">
    <name type="scientific">Lachnoanaerobaculum saburreum</name>
    <dbReference type="NCBI Taxonomy" id="467210"/>
    <lineage>
        <taxon>Bacteria</taxon>
        <taxon>Bacillati</taxon>
        <taxon>Bacillota</taxon>
        <taxon>Clostridia</taxon>
        <taxon>Lachnospirales</taxon>
        <taxon>Lachnospiraceae</taxon>
        <taxon>Lachnoanaerobaculum</taxon>
    </lineage>
</organism>
<evidence type="ECO:0000256" key="1">
    <source>
        <dbReference type="SAM" id="MobiDB-lite"/>
    </source>
</evidence>
<evidence type="ECO:0000313" key="3">
    <source>
        <dbReference type="EMBL" id="KXB60664.1"/>
    </source>
</evidence>
<proteinExistence type="predicted"/>
<dbReference type="InterPro" id="IPR003325">
    <property type="entry name" value="TerD"/>
</dbReference>
<dbReference type="Gene3D" id="2.60.60.30">
    <property type="entry name" value="sav2460 like domains"/>
    <property type="match status" value="1"/>
</dbReference>
<name>A0A133ZYZ0_9FIRM</name>
<dbReference type="AlphaFoldDB" id="A0A133ZYZ0"/>
<dbReference type="SUPFAM" id="SSF53300">
    <property type="entry name" value="vWA-like"/>
    <property type="match status" value="1"/>
</dbReference>
<evidence type="ECO:0000313" key="4">
    <source>
        <dbReference type="Proteomes" id="UP000070394"/>
    </source>
</evidence>
<sequence>MIRGWKDKLEKYVNLNEEICVDMQICGNAEYDFCCFGVDREGKLSDDRYMVFYNQRQSPEGELSLEDIGNGVRFKLKLSKLPEKINRLIFTLSIDGTQTVGEMQSLTTKVYQAGKESIDLGLTGKDFSNERAVIVIEIYRKDTWRIGFVAGGFDGGLSALLKHFGGEEIKDENTDDTPKETKKPEATNTGSESVTVKKVSLEKKLEKAPHLVSLVKPLVFELKKKNLETTVARVGLVLDISGSMSQRFKNGTVQEIVNKTLPLAVQFDDDGELDFWYYGTTARRMKSVNLDNYMEAVPADWKRLMMELGGRNNEPTVLKMVVDAYKNTKIPAYVLFITDGGVNNKKEIQNIITEASHLPIFWQFVGVGGQNYGILEKLNTMTGRYVDNAGFFALDDFKKVSNEELYARLLEEFPKWLEEIRKKGMI</sequence>
<dbReference type="Proteomes" id="UP000070394">
    <property type="component" value="Unassembled WGS sequence"/>
</dbReference>
<dbReference type="RefSeq" id="WP_060930406.1">
    <property type="nucleotide sequence ID" value="NZ_KQ959775.1"/>
</dbReference>